<sequence>MLDRLKINNRAFISYKFFNSLFTGISIGSIFIIYNPLTPSVYSLGGIFLAALMLFVATLYAKILNNHYFFRISLLVELALLFIVVYFLLFSYSYQTALLIYIGYQFTFVFGSYLVRAETLAIKKEKILTFIDVAKQSGYLIGMGVSYIFYKILENSFDITDNQIQVYNIHFLLVVI</sequence>
<name>A0A382ZSQ5_9ZZZZ</name>
<gene>
    <name evidence="2" type="ORF">METZ01_LOCUS450562</name>
</gene>
<dbReference type="EMBL" id="UINC01185816">
    <property type="protein sequence ID" value="SVD97708.1"/>
    <property type="molecule type" value="Genomic_DNA"/>
</dbReference>
<accession>A0A382ZSQ5</accession>
<keyword evidence="1" id="KW-0472">Membrane</keyword>
<evidence type="ECO:0000313" key="2">
    <source>
        <dbReference type="EMBL" id="SVD97708.1"/>
    </source>
</evidence>
<keyword evidence="1" id="KW-0812">Transmembrane</keyword>
<feature type="transmembrane region" description="Helical" evidence="1">
    <location>
        <begin position="12"/>
        <end position="34"/>
    </location>
</feature>
<feature type="transmembrane region" description="Helical" evidence="1">
    <location>
        <begin position="40"/>
        <end position="61"/>
    </location>
</feature>
<keyword evidence="1" id="KW-1133">Transmembrane helix</keyword>
<protein>
    <submittedName>
        <fullName evidence="2">Uncharacterized protein</fullName>
    </submittedName>
</protein>
<feature type="non-terminal residue" evidence="2">
    <location>
        <position position="176"/>
    </location>
</feature>
<feature type="transmembrane region" description="Helical" evidence="1">
    <location>
        <begin position="98"/>
        <end position="115"/>
    </location>
</feature>
<reference evidence="2" key="1">
    <citation type="submission" date="2018-05" db="EMBL/GenBank/DDBJ databases">
        <authorList>
            <person name="Lanie J.A."/>
            <person name="Ng W.-L."/>
            <person name="Kazmierczak K.M."/>
            <person name="Andrzejewski T.M."/>
            <person name="Davidsen T.M."/>
            <person name="Wayne K.J."/>
            <person name="Tettelin H."/>
            <person name="Glass J.I."/>
            <person name="Rusch D."/>
            <person name="Podicherti R."/>
            <person name="Tsui H.-C.T."/>
            <person name="Winkler M.E."/>
        </authorList>
    </citation>
    <scope>NUCLEOTIDE SEQUENCE</scope>
</reference>
<feature type="transmembrane region" description="Helical" evidence="1">
    <location>
        <begin position="68"/>
        <end position="92"/>
    </location>
</feature>
<dbReference type="AlphaFoldDB" id="A0A382ZSQ5"/>
<evidence type="ECO:0000256" key="1">
    <source>
        <dbReference type="SAM" id="Phobius"/>
    </source>
</evidence>
<organism evidence="2">
    <name type="scientific">marine metagenome</name>
    <dbReference type="NCBI Taxonomy" id="408172"/>
    <lineage>
        <taxon>unclassified sequences</taxon>
        <taxon>metagenomes</taxon>
        <taxon>ecological metagenomes</taxon>
    </lineage>
</organism>
<proteinExistence type="predicted"/>